<evidence type="ECO:0000256" key="3">
    <source>
        <dbReference type="ARBA" id="ARBA00022691"/>
    </source>
</evidence>
<feature type="active site" description="Nucleophile" evidence="4">
    <location>
        <position position="479"/>
    </location>
</feature>
<comment type="similarity">
    <text evidence="4">Belongs to the class I-like SAM-binding methyltransferase superfamily. RNA M5U methyltransferase family.</text>
</comment>
<feature type="binding site" evidence="4">
    <location>
        <position position="366"/>
    </location>
    <ligand>
        <name>S-adenosyl-L-methionine</name>
        <dbReference type="ChEBI" id="CHEBI:59789"/>
    </ligand>
</feature>
<dbReference type="PROSITE" id="PS51687">
    <property type="entry name" value="SAM_MT_RNA_M5U"/>
    <property type="match status" value="1"/>
</dbReference>
<organism evidence="7 8">
    <name type="scientific">Pseudoglutamicibacter albus</name>
    <dbReference type="NCBI Taxonomy" id="98671"/>
    <lineage>
        <taxon>Bacteria</taxon>
        <taxon>Bacillati</taxon>
        <taxon>Actinomycetota</taxon>
        <taxon>Actinomycetes</taxon>
        <taxon>Micrococcales</taxon>
        <taxon>Micrococcaceae</taxon>
        <taxon>Pseudoglutamicibacter</taxon>
    </lineage>
</organism>
<keyword evidence="8" id="KW-1185">Reference proteome</keyword>
<dbReference type="Pfam" id="PF05958">
    <property type="entry name" value="tRNA_U5-meth_tr"/>
    <property type="match status" value="1"/>
</dbReference>
<evidence type="ECO:0000256" key="4">
    <source>
        <dbReference type="PROSITE-ProRule" id="PRU01024"/>
    </source>
</evidence>
<gene>
    <name evidence="7" type="ORF">J2S67_001051</name>
</gene>
<name>A0ABU1YZZ4_9MICC</name>
<evidence type="ECO:0000256" key="5">
    <source>
        <dbReference type="SAM" id="MobiDB-lite"/>
    </source>
</evidence>
<dbReference type="SUPFAM" id="SSF53335">
    <property type="entry name" value="S-adenosyl-L-methionine-dependent methyltransferases"/>
    <property type="match status" value="1"/>
</dbReference>
<evidence type="ECO:0000256" key="1">
    <source>
        <dbReference type="ARBA" id="ARBA00022603"/>
    </source>
</evidence>
<proteinExistence type="inferred from homology"/>
<feature type="binding site" evidence="4">
    <location>
        <position position="337"/>
    </location>
    <ligand>
        <name>S-adenosyl-L-methionine</name>
        <dbReference type="ChEBI" id="CHEBI:59789"/>
    </ligand>
</feature>
<evidence type="ECO:0000256" key="2">
    <source>
        <dbReference type="ARBA" id="ARBA00022679"/>
    </source>
</evidence>
<keyword evidence="1 4" id="KW-0489">Methyltransferase</keyword>
<keyword evidence="2 4" id="KW-0808">Transferase</keyword>
<dbReference type="Gene3D" id="2.40.50.1070">
    <property type="match status" value="1"/>
</dbReference>
<dbReference type="InterPro" id="IPR010280">
    <property type="entry name" value="U5_MeTrfase_fam"/>
</dbReference>
<evidence type="ECO:0000259" key="6">
    <source>
        <dbReference type="PROSITE" id="PS50926"/>
    </source>
</evidence>
<dbReference type="RefSeq" id="WP_310246983.1">
    <property type="nucleotide sequence ID" value="NZ_JAVDXX010000001.1"/>
</dbReference>
<dbReference type="Gene3D" id="2.40.50.140">
    <property type="entry name" value="Nucleic acid-binding proteins"/>
    <property type="match status" value="1"/>
</dbReference>
<comment type="caution">
    <text evidence="7">The sequence shown here is derived from an EMBL/GenBank/DDBJ whole genome shotgun (WGS) entry which is preliminary data.</text>
</comment>
<evidence type="ECO:0000313" key="8">
    <source>
        <dbReference type="Proteomes" id="UP001180715"/>
    </source>
</evidence>
<dbReference type="PROSITE" id="PS50926">
    <property type="entry name" value="TRAM"/>
    <property type="match status" value="1"/>
</dbReference>
<feature type="compositionally biased region" description="Low complexity" evidence="5">
    <location>
        <begin position="307"/>
        <end position="320"/>
    </location>
</feature>
<dbReference type="EMBL" id="JAVDXX010000001">
    <property type="protein sequence ID" value="MDR7293783.1"/>
    <property type="molecule type" value="Genomic_DNA"/>
</dbReference>
<dbReference type="PANTHER" id="PTHR11061:SF30">
    <property type="entry name" value="TRNA (URACIL(54)-C(5))-METHYLTRANSFERASE"/>
    <property type="match status" value="1"/>
</dbReference>
<accession>A0ABU1YZZ4</accession>
<protein>
    <submittedName>
        <fullName evidence="7">tRNA/tmRNA/rRNA uracil-C5-methylase (TrmA/RlmC/RlmD family)</fullName>
    </submittedName>
</protein>
<sequence>MTHNDNELSQAEPSPVEPLPVELDLVLTGIAHGGESVGRADDGRVVFARYGIPGERVTVRVSNPDPEARMWRGDVVAAHEASPHRVPHVWPAADPLSRGTTEAGRVAVPGGADFGHIDLAHQRELKTRIVAEQLARIGGIDVNETEYSGVLPPLTDTAGGLGWRTRMAYAIDEQGRIAMRQARSHALIPTPTMPLEHPKLAALKLGEVDLTGLEKIELAVSNTDEPPLILAVPTLTETGEETRAARSAIKRLSNHIASNTTANQDHDAPAASIALLNQVRGAASDGRGRVERITGRTWLTQTVPTQTAQTQLAQRQTGQRPTAGSYSYRVTGEGFWQIHSSAPETLMHDVMTYAQAQPGQRWLDLYAGAGLFTAALADAIGERGEVISIEGAPGTHRDAKRNLKDAPQARIVQDRVERALAQLGHNGGGGRSRGSGRNRRHRKAAIDGIVLDPPRAGAGKSAINRMLALEPGRIVYVACDPAAFARDARQLVRGGYRLESLTGRDLYPHTHHIEIIALFTPTP</sequence>
<dbReference type="Proteomes" id="UP001180715">
    <property type="component" value="Unassembled WGS sequence"/>
</dbReference>
<evidence type="ECO:0000313" key="7">
    <source>
        <dbReference type="EMBL" id="MDR7293783.1"/>
    </source>
</evidence>
<dbReference type="InterPro" id="IPR012340">
    <property type="entry name" value="NA-bd_OB-fold"/>
</dbReference>
<dbReference type="PANTHER" id="PTHR11061">
    <property type="entry name" value="RNA M5U METHYLTRANSFERASE"/>
    <property type="match status" value="1"/>
</dbReference>
<keyword evidence="3 4" id="KW-0949">S-adenosyl-L-methionine</keyword>
<reference evidence="7" key="1">
    <citation type="submission" date="2023-07" db="EMBL/GenBank/DDBJ databases">
        <title>Sequencing the genomes of 1000 actinobacteria strains.</title>
        <authorList>
            <person name="Klenk H.-P."/>
        </authorList>
    </citation>
    <scope>NUCLEOTIDE SEQUENCE</scope>
    <source>
        <strain evidence="7">DSM 13068</strain>
    </source>
</reference>
<dbReference type="Gene3D" id="3.40.50.150">
    <property type="entry name" value="Vaccinia Virus protein VP39"/>
    <property type="match status" value="1"/>
</dbReference>
<feature type="binding site" evidence="4">
    <location>
        <position position="390"/>
    </location>
    <ligand>
        <name>S-adenosyl-L-methionine</name>
        <dbReference type="ChEBI" id="CHEBI:59789"/>
    </ligand>
</feature>
<dbReference type="InterPro" id="IPR029063">
    <property type="entry name" value="SAM-dependent_MTases_sf"/>
</dbReference>
<dbReference type="InterPro" id="IPR002792">
    <property type="entry name" value="TRAM_dom"/>
</dbReference>
<feature type="binding site" evidence="4">
    <location>
        <position position="452"/>
    </location>
    <ligand>
        <name>S-adenosyl-L-methionine</name>
        <dbReference type="ChEBI" id="CHEBI:59789"/>
    </ligand>
</feature>
<feature type="domain" description="TRAM" evidence="6">
    <location>
        <begin position="15"/>
        <end position="77"/>
    </location>
</feature>
<feature type="region of interest" description="Disordered" evidence="5">
    <location>
        <begin position="307"/>
        <end position="326"/>
    </location>
</feature>